<proteinExistence type="predicted"/>
<feature type="compositionally biased region" description="Basic and acidic residues" evidence="1">
    <location>
        <begin position="61"/>
        <end position="97"/>
    </location>
</feature>
<feature type="signal peptide" evidence="2">
    <location>
        <begin position="1"/>
        <end position="21"/>
    </location>
</feature>
<keyword evidence="2" id="KW-0732">Signal</keyword>
<sequence>MKIGMQLILVVCMALSLSLFAHDKDAPGKGMMAGEHFKKMDTDGDKKISKEEWQKFHDGMFQEMDKDADGSISADELKEKRMDQKDKMKEKAKENKKQGKKKNQAADTE</sequence>
<feature type="region of interest" description="Disordered" evidence="1">
    <location>
        <begin position="61"/>
        <end position="109"/>
    </location>
</feature>
<keyword evidence="5" id="KW-1185">Reference proteome</keyword>
<dbReference type="EMBL" id="RQGG01000012">
    <property type="protein sequence ID" value="TGL55309.1"/>
    <property type="molecule type" value="Genomic_DNA"/>
</dbReference>
<dbReference type="Proteomes" id="UP000297609">
    <property type="component" value="Unassembled WGS sequence"/>
</dbReference>
<comment type="caution">
    <text evidence="4">The sequence shown here is derived from an EMBL/GenBank/DDBJ whole genome shotgun (WGS) entry which is preliminary data.</text>
</comment>
<dbReference type="SUPFAM" id="SSF47473">
    <property type="entry name" value="EF-hand"/>
    <property type="match status" value="1"/>
</dbReference>
<evidence type="ECO:0000313" key="5">
    <source>
        <dbReference type="Proteomes" id="UP000297609"/>
    </source>
</evidence>
<feature type="compositionally biased region" description="Basic and acidic residues" evidence="1">
    <location>
        <begin position="35"/>
        <end position="49"/>
    </location>
</feature>
<dbReference type="InterPro" id="IPR018247">
    <property type="entry name" value="EF_Hand_1_Ca_BS"/>
</dbReference>
<dbReference type="Gene3D" id="1.10.238.10">
    <property type="entry name" value="EF-hand"/>
    <property type="match status" value="2"/>
</dbReference>
<gene>
    <name evidence="4" type="ORF">EHQ59_04540</name>
</gene>
<dbReference type="Pfam" id="PF13202">
    <property type="entry name" value="EF-hand_5"/>
    <property type="match status" value="2"/>
</dbReference>
<dbReference type="PROSITE" id="PS50222">
    <property type="entry name" value="EF_HAND_2"/>
    <property type="match status" value="1"/>
</dbReference>
<dbReference type="InterPro" id="IPR002048">
    <property type="entry name" value="EF_hand_dom"/>
</dbReference>
<evidence type="ECO:0000256" key="1">
    <source>
        <dbReference type="SAM" id="MobiDB-lite"/>
    </source>
</evidence>
<dbReference type="AlphaFoldDB" id="A0A4R9JU86"/>
<dbReference type="PROSITE" id="PS00018">
    <property type="entry name" value="EF_HAND_1"/>
    <property type="match status" value="2"/>
</dbReference>
<name>A0A4R9JU86_9LEPT</name>
<evidence type="ECO:0000259" key="3">
    <source>
        <dbReference type="PROSITE" id="PS50222"/>
    </source>
</evidence>
<dbReference type="InterPro" id="IPR011992">
    <property type="entry name" value="EF-hand-dom_pair"/>
</dbReference>
<reference evidence="4" key="1">
    <citation type="journal article" date="2019" name="PLoS Negl. Trop. Dis.">
        <title>Revisiting the worldwide diversity of Leptospira species in the environment.</title>
        <authorList>
            <person name="Vincent A.T."/>
            <person name="Schiettekatte O."/>
            <person name="Bourhy P."/>
            <person name="Veyrier F.J."/>
            <person name="Picardeau M."/>
        </authorList>
    </citation>
    <scope>NUCLEOTIDE SEQUENCE [LARGE SCALE GENOMIC DNA]</scope>
    <source>
        <strain evidence="4">201702454</strain>
    </source>
</reference>
<evidence type="ECO:0000313" key="4">
    <source>
        <dbReference type="EMBL" id="TGL55309.1"/>
    </source>
</evidence>
<feature type="chain" id="PRO_5020243698" description="EF-hand domain-containing protein" evidence="2">
    <location>
        <begin position="22"/>
        <end position="109"/>
    </location>
</feature>
<dbReference type="OrthoDB" id="8404005at2"/>
<dbReference type="GO" id="GO:0005509">
    <property type="term" value="F:calcium ion binding"/>
    <property type="evidence" value="ECO:0007669"/>
    <property type="project" value="InterPro"/>
</dbReference>
<feature type="domain" description="EF-hand" evidence="3">
    <location>
        <begin position="28"/>
        <end position="63"/>
    </location>
</feature>
<accession>A0A4R9JU86</accession>
<organism evidence="4 5">
    <name type="scientific">Leptospira kemamanensis</name>
    <dbReference type="NCBI Taxonomy" id="2484942"/>
    <lineage>
        <taxon>Bacteria</taxon>
        <taxon>Pseudomonadati</taxon>
        <taxon>Spirochaetota</taxon>
        <taxon>Spirochaetia</taxon>
        <taxon>Leptospirales</taxon>
        <taxon>Leptospiraceae</taxon>
        <taxon>Leptospira</taxon>
    </lineage>
</organism>
<evidence type="ECO:0000256" key="2">
    <source>
        <dbReference type="SAM" id="SignalP"/>
    </source>
</evidence>
<protein>
    <recommendedName>
        <fullName evidence="3">EF-hand domain-containing protein</fullName>
    </recommendedName>
</protein>
<feature type="region of interest" description="Disordered" evidence="1">
    <location>
        <begin position="25"/>
        <end position="49"/>
    </location>
</feature>